<dbReference type="CDD" id="cd04301">
    <property type="entry name" value="NAT_SF"/>
    <property type="match status" value="1"/>
</dbReference>
<evidence type="ECO:0000256" key="2">
    <source>
        <dbReference type="ARBA" id="ARBA00023315"/>
    </source>
</evidence>
<dbReference type="Pfam" id="PF00583">
    <property type="entry name" value="Acetyltransf_1"/>
    <property type="match status" value="1"/>
</dbReference>
<keyword evidence="1" id="KW-0808">Transferase</keyword>
<dbReference type="EMBL" id="PTJC01000007">
    <property type="protein sequence ID" value="PPK84628.1"/>
    <property type="molecule type" value="Genomic_DNA"/>
</dbReference>
<evidence type="ECO:0000313" key="4">
    <source>
        <dbReference type="EMBL" id="PPK84628.1"/>
    </source>
</evidence>
<sequence length="182" mass="20634">MNPTNVRILAAGPSDVDTIQRIARQTWPVAYGKIIPPEQIEYMLDRMYRPDSLRDQMSGGHAFHLLLYADDASRNEYAGPSQRFRAVGFVSHQIDHSPRATKIHKLYVLPGMQGRGLGKLLINEIAGIATRAGQLALKLDVNYRNPAIGFYEVLGFEKIERYDTDIGNGYLMEDWRMVKLLN</sequence>
<dbReference type="InterPro" id="IPR016181">
    <property type="entry name" value="Acyl_CoA_acyltransferase"/>
</dbReference>
<feature type="domain" description="N-acetyltransferase" evidence="3">
    <location>
        <begin position="6"/>
        <end position="182"/>
    </location>
</feature>
<dbReference type="AlphaFoldDB" id="A0A2S6I0Y3"/>
<dbReference type="Gene3D" id="3.40.630.30">
    <property type="match status" value="1"/>
</dbReference>
<dbReference type="OrthoDB" id="9800604at2"/>
<dbReference type="InterPro" id="IPR050832">
    <property type="entry name" value="Bact_Acetyltransf"/>
</dbReference>
<keyword evidence="2" id="KW-0012">Acyltransferase</keyword>
<evidence type="ECO:0000259" key="3">
    <source>
        <dbReference type="PROSITE" id="PS51186"/>
    </source>
</evidence>
<dbReference type="SUPFAM" id="SSF55729">
    <property type="entry name" value="Acyl-CoA N-acyltransferases (Nat)"/>
    <property type="match status" value="1"/>
</dbReference>
<organism evidence="4 5">
    <name type="scientific">Neolewinella xylanilytica</name>
    <dbReference type="NCBI Taxonomy" id="1514080"/>
    <lineage>
        <taxon>Bacteria</taxon>
        <taxon>Pseudomonadati</taxon>
        <taxon>Bacteroidota</taxon>
        <taxon>Saprospiria</taxon>
        <taxon>Saprospirales</taxon>
        <taxon>Lewinellaceae</taxon>
        <taxon>Neolewinella</taxon>
    </lineage>
</organism>
<keyword evidence="5" id="KW-1185">Reference proteome</keyword>
<accession>A0A2S6I0Y3</accession>
<dbReference type="PANTHER" id="PTHR43877">
    <property type="entry name" value="AMINOALKYLPHOSPHONATE N-ACETYLTRANSFERASE-RELATED-RELATED"/>
    <property type="match status" value="1"/>
</dbReference>
<dbReference type="PROSITE" id="PS51186">
    <property type="entry name" value="GNAT"/>
    <property type="match status" value="1"/>
</dbReference>
<keyword evidence="4" id="KW-0689">Ribosomal protein</keyword>
<dbReference type="PANTHER" id="PTHR43877:SF2">
    <property type="entry name" value="AMINOALKYLPHOSPHONATE N-ACETYLTRANSFERASE-RELATED"/>
    <property type="match status" value="1"/>
</dbReference>
<reference evidence="4 5" key="1">
    <citation type="submission" date="2018-02" db="EMBL/GenBank/DDBJ databases">
        <title>Genomic Encyclopedia of Archaeal and Bacterial Type Strains, Phase II (KMG-II): from individual species to whole genera.</title>
        <authorList>
            <person name="Goeker M."/>
        </authorList>
    </citation>
    <scope>NUCLEOTIDE SEQUENCE [LARGE SCALE GENOMIC DNA]</scope>
    <source>
        <strain evidence="4 5">DSM 29526</strain>
    </source>
</reference>
<dbReference type="Proteomes" id="UP000237662">
    <property type="component" value="Unassembled WGS sequence"/>
</dbReference>
<dbReference type="RefSeq" id="WP_104421349.1">
    <property type="nucleotide sequence ID" value="NZ_PTJC01000007.1"/>
</dbReference>
<dbReference type="InterPro" id="IPR000182">
    <property type="entry name" value="GNAT_dom"/>
</dbReference>
<gene>
    <name evidence="4" type="ORF">CLV84_3790</name>
</gene>
<comment type="caution">
    <text evidence="4">The sequence shown here is derived from an EMBL/GenBank/DDBJ whole genome shotgun (WGS) entry which is preliminary data.</text>
</comment>
<keyword evidence="4" id="KW-0687">Ribonucleoprotein</keyword>
<proteinExistence type="predicted"/>
<name>A0A2S6I0Y3_9BACT</name>
<evidence type="ECO:0000256" key="1">
    <source>
        <dbReference type="ARBA" id="ARBA00022679"/>
    </source>
</evidence>
<dbReference type="GO" id="GO:0016747">
    <property type="term" value="F:acyltransferase activity, transferring groups other than amino-acyl groups"/>
    <property type="evidence" value="ECO:0007669"/>
    <property type="project" value="InterPro"/>
</dbReference>
<protein>
    <submittedName>
        <fullName evidence="4">Ribosomal protein S18 acetylase RimI-like enzyme</fullName>
    </submittedName>
</protein>
<dbReference type="GO" id="GO:0005840">
    <property type="term" value="C:ribosome"/>
    <property type="evidence" value="ECO:0007669"/>
    <property type="project" value="UniProtKB-KW"/>
</dbReference>
<evidence type="ECO:0000313" key="5">
    <source>
        <dbReference type="Proteomes" id="UP000237662"/>
    </source>
</evidence>